<dbReference type="InterPro" id="IPR013342">
    <property type="entry name" value="Mandelate_racemase_C"/>
</dbReference>
<evidence type="ECO:0000256" key="2">
    <source>
        <dbReference type="ARBA" id="ARBA00022723"/>
    </source>
</evidence>
<dbReference type="AlphaFoldDB" id="A0A6S6UHZ2"/>
<dbReference type="Pfam" id="PF13378">
    <property type="entry name" value="MR_MLE_C"/>
    <property type="match status" value="1"/>
</dbReference>
<reference evidence="4" key="1">
    <citation type="submission" date="2020-01" db="EMBL/GenBank/DDBJ databases">
        <authorList>
            <person name="Meier V. D."/>
            <person name="Meier V D."/>
        </authorList>
    </citation>
    <scope>NUCLEOTIDE SEQUENCE</scope>
    <source>
        <strain evidence="4">HLG_WM_MAG_07</strain>
    </source>
</reference>
<dbReference type="SFLD" id="SFLDS00001">
    <property type="entry name" value="Enolase"/>
    <property type="match status" value="1"/>
</dbReference>
<dbReference type="PANTHER" id="PTHR48080">
    <property type="entry name" value="D-GALACTONATE DEHYDRATASE-RELATED"/>
    <property type="match status" value="1"/>
</dbReference>
<evidence type="ECO:0000256" key="1">
    <source>
        <dbReference type="ARBA" id="ARBA00008031"/>
    </source>
</evidence>
<keyword evidence="2" id="KW-0479">Metal-binding</keyword>
<comment type="similarity">
    <text evidence="1">Belongs to the mandelate racemase/muconate lactonizing enzyme family.</text>
</comment>
<dbReference type="SUPFAM" id="SSF51604">
    <property type="entry name" value="Enolase C-terminal domain-like"/>
    <property type="match status" value="1"/>
</dbReference>
<sequence>MKVTRVSLFRKEVPMLCGKFTCSVEPGVSCGEVIIIKVETDEGIIGYGEAGSAGGYPNYAHGTLASTAELIRRHLLGVDIDPTNLNAAQEKMRFMAGGNGSVKAAFDIACWDIASKSLDRPIHALLGGKLQDSLPLHRVIPIGSPDSMAKEVEAWRMEGYNTFLIKAGLGSIHQDIERIQAVLDKRLPGEEYTVDAAGRWRVDEALRVLKALKNYDFIIEQPCCTYEECLALRGRVDIPMKLDNAIHSVNDVLRAHADNACELMALKLDKLGGFTPVKLACDIIATAGMGVSLEAVWATEISAAAVIHLGMTIPPENFLTSTDLHNYSPLTVTTDDNIQVENGRMFFRDEVIGLGIDVNTEILGEPDIVLHS</sequence>
<dbReference type="InterPro" id="IPR029065">
    <property type="entry name" value="Enolase_C-like"/>
</dbReference>
<dbReference type="Gene3D" id="3.20.20.120">
    <property type="entry name" value="Enolase-like C-terminal domain"/>
    <property type="match status" value="1"/>
</dbReference>
<organism evidence="4">
    <name type="scientific">uncultured Thiotrichaceae bacterium</name>
    <dbReference type="NCBI Taxonomy" id="298394"/>
    <lineage>
        <taxon>Bacteria</taxon>
        <taxon>Pseudomonadati</taxon>
        <taxon>Pseudomonadota</taxon>
        <taxon>Gammaproteobacteria</taxon>
        <taxon>Thiotrichales</taxon>
        <taxon>Thiotrichaceae</taxon>
        <taxon>environmental samples</taxon>
    </lineage>
</organism>
<proteinExistence type="inferred from homology"/>
<dbReference type="SMART" id="SM00922">
    <property type="entry name" value="MR_MLE"/>
    <property type="match status" value="1"/>
</dbReference>
<dbReference type="InterPro" id="IPR013341">
    <property type="entry name" value="Mandelate_racemase_N_dom"/>
</dbReference>
<evidence type="ECO:0000313" key="4">
    <source>
        <dbReference type="EMBL" id="CAA6827840.1"/>
    </source>
</evidence>
<dbReference type="GO" id="GO:0046872">
    <property type="term" value="F:metal ion binding"/>
    <property type="evidence" value="ECO:0007669"/>
    <property type="project" value="UniProtKB-KW"/>
</dbReference>
<dbReference type="InterPro" id="IPR029017">
    <property type="entry name" value="Enolase-like_N"/>
</dbReference>
<dbReference type="Pfam" id="PF02746">
    <property type="entry name" value="MR_MLE_N"/>
    <property type="match status" value="1"/>
</dbReference>
<dbReference type="SFLD" id="SFLDG00180">
    <property type="entry name" value="muconate_cycloisomerase"/>
    <property type="match status" value="1"/>
</dbReference>
<dbReference type="InterPro" id="IPR034593">
    <property type="entry name" value="DgoD-like"/>
</dbReference>
<dbReference type="SUPFAM" id="SSF54826">
    <property type="entry name" value="Enolase N-terminal domain-like"/>
    <property type="match status" value="1"/>
</dbReference>
<evidence type="ECO:0000259" key="3">
    <source>
        <dbReference type="SMART" id="SM00922"/>
    </source>
</evidence>
<accession>A0A6S6UHZ2</accession>
<name>A0A6S6UHZ2_9GAMM</name>
<dbReference type="EMBL" id="CACVAY010000145">
    <property type="protein sequence ID" value="CAA6827840.1"/>
    <property type="molecule type" value="Genomic_DNA"/>
</dbReference>
<protein>
    <submittedName>
        <fullName evidence="4">Mandelate racemase/muconate lactonizing enzyme family protein</fullName>
    </submittedName>
</protein>
<gene>
    <name evidence="4" type="ORF">HELGO_WM8707</name>
</gene>
<dbReference type="InterPro" id="IPR036849">
    <property type="entry name" value="Enolase-like_C_sf"/>
</dbReference>
<dbReference type="Gene3D" id="3.30.390.10">
    <property type="entry name" value="Enolase-like, N-terminal domain"/>
    <property type="match status" value="1"/>
</dbReference>
<feature type="domain" description="Mandelate racemase/muconate lactonizing enzyme C-terminal" evidence="3">
    <location>
        <begin position="145"/>
        <end position="239"/>
    </location>
</feature>
<dbReference type="PANTHER" id="PTHR48080:SF3">
    <property type="entry name" value="ENOLASE SUPERFAMILY MEMBER DDB_G0284701"/>
    <property type="match status" value="1"/>
</dbReference>